<name>A0A7R8X6N2_9CRUS</name>
<keyword evidence="4" id="KW-0677">Repeat</keyword>
<dbReference type="EMBL" id="LR899720">
    <property type="protein sequence ID" value="CAD7241985.1"/>
    <property type="molecule type" value="Genomic_DNA"/>
</dbReference>
<evidence type="ECO:0000313" key="9">
    <source>
        <dbReference type="EMBL" id="CAD7241985.1"/>
    </source>
</evidence>
<reference evidence="9" key="1">
    <citation type="submission" date="2020-11" db="EMBL/GenBank/DDBJ databases">
        <authorList>
            <person name="Tran Van P."/>
        </authorList>
    </citation>
    <scope>NUCLEOTIDE SEQUENCE</scope>
</reference>
<dbReference type="PANTHER" id="PTHR15263:SF1">
    <property type="entry name" value="NF-KAPPA-B INHIBITOR-LIKE PROTEIN 1"/>
    <property type="match status" value="1"/>
</dbReference>
<dbReference type="InterPro" id="IPR036770">
    <property type="entry name" value="Ankyrin_rpt-contain_sf"/>
</dbReference>
<dbReference type="Pfam" id="PF00023">
    <property type="entry name" value="Ank"/>
    <property type="match status" value="1"/>
</dbReference>
<protein>
    <recommendedName>
        <fullName evidence="2">NF-kappa-B inhibitor-like protein 1</fullName>
    </recommendedName>
    <alternativeName>
        <fullName evidence="7">Inhibitor of kappa B-like protein</fullName>
    </alternativeName>
    <alternativeName>
        <fullName evidence="8">Nuclear factor of kappa light polypeptide gene enhancer in B-cells inhibitor-like 1</fullName>
    </alternativeName>
</protein>
<evidence type="ECO:0000256" key="8">
    <source>
        <dbReference type="ARBA" id="ARBA00030802"/>
    </source>
</evidence>
<evidence type="ECO:0000256" key="2">
    <source>
        <dbReference type="ARBA" id="ARBA00014259"/>
    </source>
</evidence>
<evidence type="ECO:0000256" key="4">
    <source>
        <dbReference type="ARBA" id="ARBA00022737"/>
    </source>
</evidence>
<dbReference type="GO" id="GO:0043124">
    <property type="term" value="P:negative regulation of canonical NF-kappaB signal transduction"/>
    <property type="evidence" value="ECO:0007669"/>
    <property type="project" value="InterPro"/>
</dbReference>
<organism evidence="9">
    <name type="scientific">Darwinula stevensoni</name>
    <dbReference type="NCBI Taxonomy" id="69355"/>
    <lineage>
        <taxon>Eukaryota</taxon>
        <taxon>Metazoa</taxon>
        <taxon>Ecdysozoa</taxon>
        <taxon>Arthropoda</taxon>
        <taxon>Crustacea</taxon>
        <taxon>Oligostraca</taxon>
        <taxon>Ostracoda</taxon>
        <taxon>Podocopa</taxon>
        <taxon>Podocopida</taxon>
        <taxon>Darwinulocopina</taxon>
        <taxon>Darwinuloidea</taxon>
        <taxon>Darwinulidae</taxon>
        <taxon>Darwinula</taxon>
    </lineage>
</organism>
<sequence>MSAYKSPSKWKRVIEKHKLEKFIKMCLKACERGTQLSEVRDAKGETLLHMACRADCEDMVRYLIFKKHCGPRALNRKGETPLFITVKMFLKALSRRKRIATSVPPGANIIKLLLLEDQRAAGIPNKENVSADDLLKKAEKISGMKFARSTQQGPSMPEDTWFDKIKAEAEDEYGRAWGSYEEDFLMGSTSNHETYDDWADRIIEERKKKFQKCYPEKQSEQTKKEKAPSWTEEDQRRWEMEQKLKEEHRQEKKWKSLGVLYDLQCETIQEQVTAFSMSDFPLFTQHPIEDLEKMLDFRTKTMSAEEQRRFVMNGLRLWHPDKFSRHFKAELEAGDEEFKSLILRVQEFSKLLNSRK</sequence>
<dbReference type="GO" id="GO:0005634">
    <property type="term" value="C:nucleus"/>
    <property type="evidence" value="ECO:0007669"/>
    <property type="project" value="UniProtKB-SubCell"/>
</dbReference>
<keyword evidence="3" id="KW-0597">Phosphoprotein</keyword>
<dbReference type="SUPFAM" id="SSF48403">
    <property type="entry name" value="Ankyrin repeat"/>
    <property type="match status" value="1"/>
</dbReference>
<evidence type="ECO:0000313" key="10">
    <source>
        <dbReference type="Proteomes" id="UP000677054"/>
    </source>
</evidence>
<dbReference type="Proteomes" id="UP000677054">
    <property type="component" value="Unassembled WGS sequence"/>
</dbReference>
<dbReference type="Gene3D" id="1.25.40.20">
    <property type="entry name" value="Ankyrin repeat-containing domain"/>
    <property type="match status" value="1"/>
</dbReference>
<dbReference type="OrthoDB" id="242257at2759"/>
<evidence type="ECO:0000256" key="3">
    <source>
        <dbReference type="ARBA" id="ARBA00022553"/>
    </source>
</evidence>
<dbReference type="AlphaFoldDB" id="A0A7R8X6N2"/>
<dbReference type="InterPro" id="IPR038753">
    <property type="entry name" value="NFKBIL1"/>
</dbReference>
<evidence type="ECO:0000256" key="6">
    <source>
        <dbReference type="ARBA" id="ARBA00023242"/>
    </source>
</evidence>
<comment type="subcellular location">
    <subcellularLocation>
        <location evidence="1">Nucleus</location>
    </subcellularLocation>
</comment>
<keyword evidence="10" id="KW-1185">Reference proteome</keyword>
<gene>
    <name evidence="9" type="ORF">DSTB1V02_LOCUS1960</name>
</gene>
<proteinExistence type="predicted"/>
<dbReference type="PANTHER" id="PTHR15263">
    <property type="entry name" value="I-KAPPA-B-LIKE PROTEIN IKBL"/>
    <property type="match status" value="1"/>
</dbReference>
<keyword evidence="5" id="KW-0040">ANK repeat</keyword>
<evidence type="ECO:0000256" key="1">
    <source>
        <dbReference type="ARBA" id="ARBA00004123"/>
    </source>
</evidence>
<dbReference type="InterPro" id="IPR002110">
    <property type="entry name" value="Ankyrin_rpt"/>
</dbReference>
<evidence type="ECO:0000256" key="5">
    <source>
        <dbReference type="ARBA" id="ARBA00023043"/>
    </source>
</evidence>
<keyword evidence="6" id="KW-0539">Nucleus</keyword>
<accession>A0A7R8X6N2</accession>
<evidence type="ECO:0000256" key="7">
    <source>
        <dbReference type="ARBA" id="ARBA00030621"/>
    </source>
</evidence>
<dbReference type="EMBL" id="CAJPEV010000203">
    <property type="protein sequence ID" value="CAG0882282.1"/>
    <property type="molecule type" value="Genomic_DNA"/>
</dbReference>